<evidence type="ECO:0000313" key="3">
    <source>
        <dbReference type="Proteomes" id="UP000428333"/>
    </source>
</evidence>
<dbReference type="PANTHER" id="PTHR12864">
    <property type="entry name" value="RAN BINDING PROTEIN 9-RELATED"/>
    <property type="match status" value="1"/>
</dbReference>
<dbReference type="AlphaFoldDB" id="A0A6A4M6B2"/>
<name>A0A6A4M6B2_9ERIC</name>
<protein>
    <recommendedName>
        <fullName evidence="1">CTLH domain-containing protein</fullName>
    </recommendedName>
</protein>
<evidence type="ECO:0000259" key="1">
    <source>
        <dbReference type="PROSITE" id="PS50897"/>
    </source>
</evidence>
<dbReference type="InterPro" id="IPR024964">
    <property type="entry name" value="CTLH/CRA"/>
</dbReference>
<dbReference type="InterPro" id="IPR006595">
    <property type="entry name" value="CTLH_C"/>
</dbReference>
<keyword evidence="3" id="KW-1185">Reference proteome</keyword>
<feature type="domain" description="CTLH" evidence="1">
    <location>
        <begin position="445"/>
        <end position="502"/>
    </location>
</feature>
<reference evidence="2 3" key="1">
    <citation type="journal article" date="2019" name="Genome Biol. Evol.">
        <title>The Rhododendron genome and chromosomal organization provide insight into shared whole-genome duplications across the heath family (Ericaceae).</title>
        <authorList>
            <person name="Soza V.L."/>
            <person name="Lindsley D."/>
            <person name="Waalkes A."/>
            <person name="Ramage E."/>
            <person name="Patwardhan R.P."/>
            <person name="Burton J.N."/>
            <person name="Adey A."/>
            <person name="Kumar A."/>
            <person name="Qiu R."/>
            <person name="Shendure J."/>
            <person name="Hall B."/>
        </authorList>
    </citation>
    <scope>NUCLEOTIDE SEQUENCE [LARGE SCALE GENOMIC DNA]</scope>
    <source>
        <strain evidence="2">RSF 1966-606</strain>
    </source>
</reference>
<comment type="caution">
    <text evidence="2">The sequence shown here is derived from an EMBL/GenBank/DDBJ whole genome shotgun (WGS) entry which is preliminary data.</text>
</comment>
<sequence length="555" mass="61301">MESMPVNWEALDALVIDFAKSENLIDDSGVSSSSSPSSSPSSSSYHSRLLIRQVRRLLEAGDMDAALDLLRAHAPSVLDDHRLLFRLQKQKFIELLRRGTAEGRDSAIKCLRTAVAPCALDAYPLDLLKEECLCISIHKGFCLRQGISSPISDLSERLLLEERDPAATPQESLYEAPPFERLVILHLCDNKGGRALAHAVELTRQGAVDSLRFAKGDLLQAFQNELCRMRVDVSVLDELVHEYCVYRGIVDSGLASHPGECLNFIISEILVFHFICFFGASNQILPGPCKVNQPEPEYGSSRNSDLEFECATSKHSDGESSITNAHMDGSPEISTDVVSMQYMDSEERYPFETRNNQEDCSTSDTNQLVISRVLQKNRSLGLRERGKRKRWRGREEKLDVTPEVISGSSNQELSTATLSSTMSLKEQQVSGSHIAMDVKSNQEDKYEIVLGVRELASRGMAAEVVEEVNAMDPHFFMQNPLLLFKFKQVEFLKLVSSGDHSSALRVACSHLGPLAASDPALLKPLKETLLALLRPNEDAVGGGLPLNALATSLQV</sequence>
<feature type="domain" description="CTLH" evidence="1">
    <location>
        <begin position="47"/>
        <end position="103"/>
    </location>
</feature>
<dbReference type="PROSITE" id="PS50897">
    <property type="entry name" value="CTLH"/>
    <property type="match status" value="2"/>
</dbReference>
<dbReference type="Pfam" id="PF10607">
    <property type="entry name" value="CTLH"/>
    <property type="match status" value="1"/>
</dbReference>
<dbReference type="InterPro" id="IPR050618">
    <property type="entry name" value="Ubq-SigPath_Reg"/>
</dbReference>
<dbReference type="SMART" id="SM00668">
    <property type="entry name" value="CTLH"/>
    <property type="match status" value="2"/>
</dbReference>
<gene>
    <name evidence="2" type="ORF">C3L33_01232</name>
</gene>
<dbReference type="OrthoDB" id="2415936at2759"/>
<accession>A0A6A4M6B2</accession>
<organism evidence="2 3">
    <name type="scientific">Rhododendron williamsianum</name>
    <dbReference type="NCBI Taxonomy" id="262921"/>
    <lineage>
        <taxon>Eukaryota</taxon>
        <taxon>Viridiplantae</taxon>
        <taxon>Streptophyta</taxon>
        <taxon>Embryophyta</taxon>
        <taxon>Tracheophyta</taxon>
        <taxon>Spermatophyta</taxon>
        <taxon>Magnoliopsida</taxon>
        <taxon>eudicotyledons</taxon>
        <taxon>Gunneridae</taxon>
        <taxon>Pentapetalae</taxon>
        <taxon>asterids</taxon>
        <taxon>Ericales</taxon>
        <taxon>Ericaceae</taxon>
        <taxon>Ericoideae</taxon>
        <taxon>Rhodoreae</taxon>
        <taxon>Rhododendron</taxon>
    </lineage>
</organism>
<dbReference type="Proteomes" id="UP000428333">
    <property type="component" value="Linkage Group LG01"/>
</dbReference>
<feature type="non-terminal residue" evidence="2">
    <location>
        <position position="1"/>
    </location>
</feature>
<proteinExistence type="predicted"/>
<evidence type="ECO:0000313" key="2">
    <source>
        <dbReference type="EMBL" id="KAE9466893.1"/>
    </source>
</evidence>
<dbReference type="EMBL" id="QEFC01000074">
    <property type="protein sequence ID" value="KAE9466893.1"/>
    <property type="molecule type" value="Genomic_DNA"/>
</dbReference>